<evidence type="ECO:0000313" key="2">
    <source>
        <dbReference type="Proteomes" id="UP001554047"/>
    </source>
</evidence>
<dbReference type="RefSeq" id="WP_086298051.1">
    <property type="nucleotide sequence ID" value="NZ_JBDKBP010000002.1"/>
</dbReference>
<reference evidence="1 2" key="1">
    <citation type="submission" date="2024-05" db="EMBL/GenBank/DDBJ databases">
        <title>Human gut microbiome strain richness.</title>
        <authorList>
            <person name="Chen-Liaw A."/>
        </authorList>
    </citation>
    <scope>NUCLEOTIDE SEQUENCE [LARGE SCALE GENOMIC DNA]</scope>
    <source>
        <strain evidence="1 2">J1100102st1_G3_J1100102_180507</strain>
    </source>
</reference>
<dbReference type="EMBL" id="JBFDTB010000019">
    <property type="protein sequence ID" value="MEW3466713.1"/>
    <property type="molecule type" value="Genomic_DNA"/>
</dbReference>
<protein>
    <submittedName>
        <fullName evidence="1">Uncharacterized protein</fullName>
    </submittedName>
</protein>
<accession>A0ABV3ME68</accession>
<organism evidence="1 2">
    <name type="scientific">Enterococcus entomosocium</name>
    <dbReference type="NCBI Taxonomy" id="3034352"/>
    <lineage>
        <taxon>Bacteria</taxon>
        <taxon>Bacillati</taxon>
        <taxon>Bacillota</taxon>
        <taxon>Bacilli</taxon>
        <taxon>Lactobacillales</taxon>
        <taxon>Enterococcaceae</taxon>
        <taxon>Enterococcus</taxon>
    </lineage>
</organism>
<proteinExistence type="predicted"/>
<evidence type="ECO:0000313" key="1">
    <source>
        <dbReference type="EMBL" id="MEW3466713.1"/>
    </source>
</evidence>
<sequence length="222" mass="25992">MRSVKVEEFCQQFLHLWSQATNPHLQLFKQDPLHAKVDPAQAESFIETAKSIGKQEARWYREHPQELQGIIDSLKINELPEAQAQQERYTFAVYKKTDHIMIDRNFLAQAQHFIEAQQLSRLLPATTLTELVFMHEVFHVLEYRKNLWTIQRQLHYQIGFLKKQARLYSLSEIAAASFVQTFYQLENSPTLLASCIIYCKNPELAQALVTTALKEQTIHRSY</sequence>
<comment type="caution">
    <text evidence="1">The sequence shown here is derived from an EMBL/GenBank/DDBJ whole genome shotgun (WGS) entry which is preliminary data.</text>
</comment>
<dbReference type="Proteomes" id="UP001554047">
    <property type="component" value="Unassembled WGS sequence"/>
</dbReference>
<gene>
    <name evidence="1" type="ORF">AB1I55_11480</name>
</gene>
<keyword evidence="2" id="KW-1185">Reference proteome</keyword>
<name>A0ABV3ME68_9ENTE</name>